<dbReference type="RefSeq" id="WP_188830453.1">
    <property type="nucleotide sequence ID" value="NZ_BMMW01000004.1"/>
</dbReference>
<name>A0A917QPZ3_9NOCA</name>
<protein>
    <submittedName>
        <fullName evidence="2">Uncharacterized protein</fullName>
    </submittedName>
</protein>
<dbReference type="Proteomes" id="UP000612956">
    <property type="component" value="Unassembled WGS sequence"/>
</dbReference>
<accession>A0A917QPZ3</accession>
<dbReference type="EMBL" id="BMMW01000004">
    <property type="protein sequence ID" value="GGK62766.1"/>
    <property type="molecule type" value="Genomic_DNA"/>
</dbReference>
<organism evidence="2 3">
    <name type="scientific">Nocardia camponoti</name>
    <dbReference type="NCBI Taxonomy" id="1616106"/>
    <lineage>
        <taxon>Bacteria</taxon>
        <taxon>Bacillati</taxon>
        <taxon>Actinomycetota</taxon>
        <taxon>Actinomycetes</taxon>
        <taxon>Mycobacteriales</taxon>
        <taxon>Nocardiaceae</taxon>
        <taxon>Nocardia</taxon>
    </lineage>
</organism>
<feature type="compositionally biased region" description="Polar residues" evidence="1">
    <location>
        <begin position="305"/>
        <end position="315"/>
    </location>
</feature>
<feature type="compositionally biased region" description="Low complexity" evidence="1">
    <location>
        <begin position="329"/>
        <end position="364"/>
    </location>
</feature>
<dbReference type="AlphaFoldDB" id="A0A917QPZ3"/>
<gene>
    <name evidence="2" type="ORF">GCM10011591_38740</name>
</gene>
<proteinExistence type="predicted"/>
<comment type="caution">
    <text evidence="2">The sequence shown here is derived from an EMBL/GenBank/DDBJ whole genome shotgun (WGS) entry which is preliminary data.</text>
</comment>
<evidence type="ECO:0000313" key="3">
    <source>
        <dbReference type="Proteomes" id="UP000612956"/>
    </source>
</evidence>
<evidence type="ECO:0000313" key="2">
    <source>
        <dbReference type="EMBL" id="GGK62766.1"/>
    </source>
</evidence>
<reference evidence="2" key="2">
    <citation type="submission" date="2020-09" db="EMBL/GenBank/DDBJ databases">
        <authorList>
            <person name="Sun Q."/>
            <person name="Zhou Y."/>
        </authorList>
    </citation>
    <scope>NUCLEOTIDE SEQUENCE</scope>
    <source>
        <strain evidence="2">CGMCC 4.7278</strain>
    </source>
</reference>
<feature type="region of interest" description="Disordered" evidence="1">
    <location>
        <begin position="289"/>
        <end position="364"/>
    </location>
</feature>
<sequence>MTRADDADLAYRVANGVARVARASAYVTGGALVAANGADEHTTSNDDSRYVGWATEPAKADPGPSGPSPVVTFPDLTAAPRWVGAPGHPTDPLTVNGALESASRPTYLDGALGDVSGHASPYPAVPPIEGEPVGGGAFPGVESGGGFDGIGFPGPPGNAVGTPVAPGAPSFPAPGVGGGNNVGPIEVPGFNDGVGDGFLGDNFLGNDFLGDNFLGDDFLGDDFLDGLDGLKGIDEFGELDGFNGIGDFYVSFEGLGVEITGEVHVGLHAGADGVWVASSAKGDIQLDGSTDASKVGSQIDADKQSLGSTTQQPLSASGKPGTENTNGTGLPSSTGAAPGASSGLPGGTAAPTVPVSPTLGTSPALTAPTPAPAVVAPAPIAPAAPVAPAAPSPVTATPLQTTIQPDAASTPIANVLGGTQGSGALTAPAAAVPAIFTPPPPTKSVVPQEYSLPTVTTPTVAPVVTPPSTLPTADQTPVKLPDLPKATVAPTIPDITKAPITVAPVKPLPVEPDPTGGITTPSVPTTPHPTPTVDLPTQTVPQPTVTVPTQQPTVKPAPTVDAHPPTVTVPTPVAPVQPTPVQVKPLEVKPIADHGSYNDSYHGVTTGLFNNGWSSTFDPHAQAFVADHHGYDIA</sequence>
<feature type="region of interest" description="Disordered" evidence="1">
    <location>
        <begin position="463"/>
        <end position="482"/>
    </location>
</feature>
<evidence type="ECO:0000256" key="1">
    <source>
        <dbReference type="SAM" id="MobiDB-lite"/>
    </source>
</evidence>
<keyword evidence="3" id="KW-1185">Reference proteome</keyword>
<reference evidence="2" key="1">
    <citation type="journal article" date="2014" name="Int. J. Syst. Evol. Microbiol.">
        <title>Complete genome sequence of Corynebacterium casei LMG S-19264T (=DSM 44701T), isolated from a smear-ripened cheese.</title>
        <authorList>
            <consortium name="US DOE Joint Genome Institute (JGI-PGF)"/>
            <person name="Walter F."/>
            <person name="Albersmeier A."/>
            <person name="Kalinowski J."/>
            <person name="Ruckert C."/>
        </authorList>
    </citation>
    <scope>NUCLEOTIDE SEQUENCE</scope>
    <source>
        <strain evidence="2">CGMCC 4.7278</strain>
    </source>
</reference>